<sequence length="110" mass="12122">MIRTSTPHAEVAEVPAASPEDRSGTAHHAAYTPGALSLREFCEAYGLNRATVFKLRREGLGPDELVVGRRILITHAAAREWEMRMQARARTERIKRNQATGKSSAIVEPA</sequence>
<evidence type="ECO:0000313" key="3">
    <source>
        <dbReference type="Proteomes" id="UP000789704"/>
    </source>
</evidence>
<organism evidence="2 3">
    <name type="scientific">Paraburkholderia saeva</name>
    <dbReference type="NCBI Taxonomy" id="2777537"/>
    <lineage>
        <taxon>Bacteria</taxon>
        <taxon>Pseudomonadati</taxon>
        <taxon>Pseudomonadota</taxon>
        <taxon>Betaproteobacteria</taxon>
        <taxon>Burkholderiales</taxon>
        <taxon>Burkholderiaceae</taxon>
        <taxon>Paraburkholderia</taxon>
    </lineage>
</organism>
<evidence type="ECO:0000256" key="1">
    <source>
        <dbReference type="SAM" id="MobiDB-lite"/>
    </source>
</evidence>
<comment type="caution">
    <text evidence="2">The sequence shown here is derived from an EMBL/GenBank/DDBJ whole genome shotgun (WGS) entry which is preliminary data.</text>
</comment>
<reference evidence="2" key="1">
    <citation type="submission" date="2021-04" db="EMBL/GenBank/DDBJ databases">
        <authorList>
            <person name="Vanwijnsberghe S."/>
        </authorList>
    </citation>
    <scope>NUCLEOTIDE SEQUENCE</scope>
    <source>
        <strain evidence="2">LMG 31841</strain>
    </source>
</reference>
<evidence type="ECO:0008006" key="4">
    <source>
        <dbReference type="Google" id="ProtNLM"/>
    </source>
</evidence>
<accession>A0A9N8RWP0</accession>
<protein>
    <recommendedName>
        <fullName evidence="4">Helix-turn-helix domain-containing protein</fullName>
    </recommendedName>
</protein>
<name>A0A9N8RWP0_9BURK</name>
<dbReference type="AlphaFoldDB" id="A0A9N8RWP0"/>
<keyword evidence="3" id="KW-1185">Reference proteome</keyword>
<proteinExistence type="predicted"/>
<evidence type="ECO:0000313" key="2">
    <source>
        <dbReference type="EMBL" id="CAG4903094.1"/>
    </source>
</evidence>
<feature type="region of interest" description="Disordered" evidence="1">
    <location>
        <begin position="1"/>
        <end position="28"/>
    </location>
</feature>
<dbReference type="EMBL" id="CAJQZC010000005">
    <property type="protein sequence ID" value="CAG4903094.1"/>
    <property type="molecule type" value="Genomic_DNA"/>
</dbReference>
<dbReference type="RefSeq" id="WP_228878364.1">
    <property type="nucleotide sequence ID" value="NZ_CAJQZC010000005.1"/>
</dbReference>
<dbReference type="Proteomes" id="UP000789704">
    <property type="component" value="Unassembled WGS sequence"/>
</dbReference>
<gene>
    <name evidence="2" type="ORF">LMG31841_03185</name>
</gene>